<reference evidence="5" key="1">
    <citation type="journal article" date="2012" name="PLoS Genet.">
        <title>The genomes of the fungal plant pathogens Cladosporium fulvum and Dothistroma septosporum reveal adaptation to different hosts and lifestyles but also signatures of common ancestry.</title>
        <authorList>
            <person name="de Wit P.J.G.M."/>
            <person name="van der Burgt A."/>
            <person name="Oekmen B."/>
            <person name="Stergiopoulos I."/>
            <person name="Abd-Elsalam K.A."/>
            <person name="Aerts A.L."/>
            <person name="Bahkali A.H."/>
            <person name="Beenen H.G."/>
            <person name="Chettri P."/>
            <person name="Cox M.P."/>
            <person name="Datema E."/>
            <person name="de Vries R.P."/>
            <person name="Dhillon B."/>
            <person name="Ganley A.R."/>
            <person name="Griffiths S.A."/>
            <person name="Guo Y."/>
            <person name="Hamelin R.C."/>
            <person name="Henrissat B."/>
            <person name="Kabir M.S."/>
            <person name="Jashni M.K."/>
            <person name="Kema G."/>
            <person name="Klaubauf S."/>
            <person name="Lapidus A."/>
            <person name="Levasseur A."/>
            <person name="Lindquist E."/>
            <person name="Mehrabi R."/>
            <person name="Ohm R.A."/>
            <person name="Owen T.J."/>
            <person name="Salamov A."/>
            <person name="Schwelm A."/>
            <person name="Schijlen E."/>
            <person name="Sun H."/>
            <person name="van den Burg H.A."/>
            <person name="van Ham R.C.H.J."/>
            <person name="Zhang S."/>
            <person name="Goodwin S.B."/>
            <person name="Grigoriev I.V."/>
            <person name="Collemare J."/>
            <person name="Bradshaw R.E."/>
        </authorList>
    </citation>
    <scope>NUCLEOTIDE SEQUENCE [LARGE SCALE GENOMIC DNA]</scope>
    <source>
        <strain evidence="5">NZE10 / CBS 128990</strain>
    </source>
</reference>
<dbReference type="GO" id="GO:0016491">
    <property type="term" value="F:oxidoreductase activity"/>
    <property type="evidence" value="ECO:0007669"/>
    <property type="project" value="UniProtKB-KW"/>
</dbReference>
<comment type="similarity">
    <text evidence="2">Belongs to the short-chain dehydrogenases/reductases (SDR) family.</text>
</comment>
<dbReference type="InterPro" id="IPR036291">
    <property type="entry name" value="NAD(P)-bd_dom_sf"/>
</dbReference>
<dbReference type="OrthoDB" id="10253736at2759"/>
<evidence type="ECO:0000256" key="2">
    <source>
        <dbReference type="ARBA" id="ARBA00006484"/>
    </source>
</evidence>
<reference evidence="4 5" key="2">
    <citation type="journal article" date="2012" name="PLoS Pathog.">
        <title>Diverse lifestyles and strategies of plant pathogenesis encoded in the genomes of eighteen Dothideomycetes fungi.</title>
        <authorList>
            <person name="Ohm R.A."/>
            <person name="Feau N."/>
            <person name="Henrissat B."/>
            <person name="Schoch C.L."/>
            <person name="Horwitz B.A."/>
            <person name="Barry K.W."/>
            <person name="Condon B.J."/>
            <person name="Copeland A.C."/>
            <person name="Dhillon B."/>
            <person name="Glaser F."/>
            <person name="Hesse C.N."/>
            <person name="Kosti I."/>
            <person name="LaButti K."/>
            <person name="Lindquist E.A."/>
            <person name="Lucas S."/>
            <person name="Salamov A.A."/>
            <person name="Bradshaw R.E."/>
            <person name="Ciuffetti L."/>
            <person name="Hamelin R.C."/>
            <person name="Kema G.H.J."/>
            <person name="Lawrence C."/>
            <person name="Scott J.A."/>
            <person name="Spatafora J.W."/>
            <person name="Turgeon B.G."/>
            <person name="de Wit P.J.G.M."/>
            <person name="Zhong S."/>
            <person name="Goodwin S.B."/>
            <person name="Grigoriev I.V."/>
        </authorList>
    </citation>
    <scope>NUCLEOTIDE SEQUENCE [LARGE SCALE GENOMIC DNA]</scope>
    <source>
        <strain evidence="5">NZE10 / CBS 128990</strain>
    </source>
</reference>
<evidence type="ECO:0000256" key="1">
    <source>
        <dbReference type="ARBA" id="ARBA00004685"/>
    </source>
</evidence>
<accession>M2YMU5</accession>
<dbReference type="AlphaFoldDB" id="M2YMU5"/>
<sequence>MPAYAAAKAAVQRGLQSLARDVPMVFGKARVNAVAPGVVGTSRFREECERCGEQWRWAETEATVGTARPVPVEDVTRTFLVLASDHFSNRTHGQLQHVNGGKTGSLMWMPDQLAQRQ</sequence>
<protein>
    <submittedName>
        <fullName evidence="4">Uncharacterized protein</fullName>
    </submittedName>
</protein>
<dbReference type="SUPFAM" id="SSF51735">
    <property type="entry name" value="NAD(P)-binding Rossmann-fold domains"/>
    <property type="match status" value="1"/>
</dbReference>
<dbReference type="STRING" id="675120.M2YMU5"/>
<dbReference type="EMBL" id="KB446540">
    <property type="protein sequence ID" value="EME43291.1"/>
    <property type="molecule type" value="Genomic_DNA"/>
</dbReference>
<evidence type="ECO:0000313" key="4">
    <source>
        <dbReference type="EMBL" id="EME43291.1"/>
    </source>
</evidence>
<gene>
    <name evidence="4" type="ORF">DOTSEDRAFT_132209</name>
</gene>
<keyword evidence="3" id="KW-0560">Oxidoreductase</keyword>
<dbReference type="Pfam" id="PF13561">
    <property type="entry name" value="adh_short_C2"/>
    <property type="match status" value="1"/>
</dbReference>
<dbReference type="PANTHER" id="PTHR24321">
    <property type="entry name" value="DEHYDROGENASES, SHORT CHAIN"/>
    <property type="match status" value="1"/>
</dbReference>
<dbReference type="OMA" id="QWRWAET"/>
<dbReference type="eggNOG" id="ENOG502SV7R">
    <property type="taxonomic scope" value="Eukaryota"/>
</dbReference>
<evidence type="ECO:0000256" key="3">
    <source>
        <dbReference type="ARBA" id="ARBA00023002"/>
    </source>
</evidence>
<dbReference type="Gene3D" id="3.40.50.720">
    <property type="entry name" value="NAD(P)-binding Rossmann-like Domain"/>
    <property type="match status" value="1"/>
</dbReference>
<proteinExistence type="inferred from homology"/>
<dbReference type="HOGENOM" id="CLU_010194_47_10_1"/>
<evidence type="ECO:0000313" key="5">
    <source>
        <dbReference type="Proteomes" id="UP000016933"/>
    </source>
</evidence>
<comment type="pathway">
    <text evidence="1">Mycotoxin biosynthesis.</text>
</comment>
<dbReference type="PRINTS" id="PR00081">
    <property type="entry name" value="GDHRDH"/>
</dbReference>
<dbReference type="PANTHER" id="PTHR24321:SF8">
    <property type="entry name" value="ESTRADIOL 17-BETA-DEHYDROGENASE 8-RELATED"/>
    <property type="match status" value="1"/>
</dbReference>
<keyword evidence="5" id="KW-1185">Reference proteome</keyword>
<dbReference type="InterPro" id="IPR002347">
    <property type="entry name" value="SDR_fam"/>
</dbReference>
<dbReference type="Proteomes" id="UP000016933">
    <property type="component" value="Unassembled WGS sequence"/>
</dbReference>
<organism evidence="4 5">
    <name type="scientific">Dothistroma septosporum (strain NZE10 / CBS 128990)</name>
    <name type="common">Red band needle blight fungus</name>
    <name type="synonym">Mycosphaerella pini</name>
    <dbReference type="NCBI Taxonomy" id="675120"/>
    <lineage>
        <taxon>Eukaryota</taxon>
        <taxon>Fungi</taxon>
        <taxon>Dikarya</taxon>
        <taxon>Ascomycota</taxon>
        <taxon>Pezizomycotina</taxon>
        <taxon>Dothideomycetes</taxon>
        <taxon>Dothideomycetidae</taxon>
        <taxon>Mycosphaerellales</taxon>
        <taxon>Mycosphaerellaceae</taxon>
        <taxon>Dothistroma</taxon>
    </lineage>
</organism>
<name>M2YMU5_DOTSN</name>